<dbReference type="Proteomes" id="UP001221757">
    <property type="component" value="Unassembled WGS sequence"/>
</dbReference>
<evidence type="ECO:0000313" key="3">
    <source>
        <dbReference type="Proteomes" id="UP001221757"/>
    </source>
</evidence>
<keyword evidence="3" id="KW-1185">Reference proteome</keyword>
<dbReference type="AlphaFoldDB" id="A0AAD7G3J9"/>
<dbReference type="EMBL" id="JARKIE010000228">
    <property type="protein sequence ID" value="KAJ7664074.1"/>
    <property type="molecule type" value="Genomic_DNA"/>
</dbReference>
<evidence type="ECO:0000256" key="1">
    <source>
        <dbReference type="SAM" id="MobiDB-lite"/>
    </source>
</evidence>
<name>A0AAD7G3J9_MYCRO</name>
<proteinExistence type="predicted"/>
<reference evidence="2" key="1">
    <citation type="submission" date="2023-03" db="EMBL/GenBank/DDBJ databases">
        <title>Massive genome expansion in bonnet fungi (Mycena s.s.) driven by repeated elements and novel gene families across ecological guilds.</title>
        <authorList>
            <consortium name="Lawrence Berkeley National Laboratory"/>
            <person name="Harder C.B."/>
            <person name="Miyauchi S."/>
            <person name="Viragh M."/>
            <person name="Kuo A."/>
            <person name="Thoen E."/>
            <person name="Andreopoulos B."/>
            <person name="Lu D."/>
            <person name="Skrede I."/>
            <person name="Drula E."/>
            <person name="Henrissat B."/>
            <person name="Morin E."/>
            <person name="Kohler A."/>
            <person name="Barry K."/>
            <person name="LaButti K."/>
            <person name="Morin E."/>
            <person name="Salamov A."/>
            <person name="Lipzen A."/>
            <person name="Mereny Z."/>
            <person name="Hegedus B."/>
            <person name="Baldrian P."/>
            <person name="Stursova M."/>
            <person name="Weitz H."/>
            <person name="Taylor A."/>
            <person name="Grigoriev I.V."/>
            <person name="Nagy L.G."/>
            <person name="Martin F."/>
            <person name="Kauserud H."/>
        </authorList>
    </citation>
    <scope>NUCLEOTIDE SEQUENCE</scope>
    <source>
        <strain evidence="2">CBHHK067</strain>
    </source>
</reference>
<comment type="caution">
    <text evidence="2">The sequence shown here is derived from an EMBL/GenBank/DDBJ whole genome shotgun (WGS) entry which is preliminary data.</text>
</comment>
<gene>
    <name evidence="2" type="ORF">B0H17DRAFT_1092394</name>
</gene>
<feature type="non-terminal residue" evidence="2">
    <location>
        <position position="64"/>
    </location>
</feature>
<evidence type="ECO:0000313" key="2">
    <source>
        <dbReference type="EMBL" id="KAJ7664074.1"/>
    </source>
</evidence>
<organism evidence="2 3">
    <name type="scientific">Mycena rosella</name>
    <name type="common">Pink bonnet</name>
    <name type="synonym">Agaricus rosellus</name>
    <dbReference type="NCBI Taxonomy" id="1033263"/>
    <lineage>
        <taxon>Eukaryota</taxon>
        <taxon>Fungi</taxon>
        <taxon>Dikarya</taxon>
        <taxon>Basidiomycota</taxon>
        <taxon>Agaricomycotina</taxon>
        <taxon>Agaricomycetes</taxon>
        <taxon>Agaricomycetidae</taxon>
        <taxon>Agaricales</taxon>
        <taxon>Marasmiineae</taxon>
        <taxon>Mycenaceae</taxon>
        <taxon>Mycena</taxon>
    </lineage>
</organism>
<protein>
    <submittedName>
        <fullName evidence="2">Uncharacterized protein</fullName>
    </submittedName>
</protein>
<sequence length="64" mass="7662">MGLMVRRDIASGKSETARKTQRDPERQDSYERKRPSMIDGWRAGIFFIDHNRHHRAYHSYIDDV</sequence>
<feature type="region of interest" description="Disordered" evidence="1">
    <location>
        <begin position="1"/>
        <end position="34"/>
    </location>
</feature>
<accession>A0AAD7G3J9</accession>